<name>A0A9W4T7N7_9GLOM</name>
<reference evidence="1" key="1">
    <citation type="submission" date="2022-08" db="EMBL/GenBank/DDBJ databases">
        <authorList>
            <person name="Kallberg Y."/>
            <person name="Tangrot J."/>
            <person name="Rosling A."/>
        </authorList>
    </citation>
    <scope>NUCLEOTIDE SEQUENCE</scope>
    <source>
        <strain evidence="1">Wild A</strain>
    </source>
</reference>
<accession>A0A9W4T7N7</accession>
<organism evidence="1 2">
    <name type="scientific">Funneliformis geosporum</name>
    <dbReference type="NCBI Taxonomy" id="1117311"/>
    <lineage>
        <taxon>Eukaryota</taxon>
        <taxon>Fungi</taxon>
        <taxon>Fungi incertae sedis</taxon>
        <taxon>Mucoromycota</taxon>
        <taxon>Glomeromycotina</taxon>
        <taxon>Glomeromycetes</taxon>
        <taxon>Glomerales</taxon>
        <taxon>Glomeraceae</taxon>
        <taxon>Funneliformis</taxon>
    </lineage>
</organism>
<dbReference type="AlphaFoldDB" id="A0A9W4T7N7"/>
<comment type="caution">
    <text evidence="1">The sequence shown here is derived from an EMBL/GenBank/DDBJ whole genome shotgun (WGS) entry which is preliminary data.</text>
</comment>
<keyword evidence="2" id="KW-1185">Reference proteome</keyword>
<dbReference type="Proteomes" id="UP001153678">
    <property type="component" value="Unassembled WGS sequence"/>
</dbReference>
<feature type="non-terminal residue" evidence="1">
    <location>
        <position position="1"/>
    </location>
</feature>
<protein>
    <submittedName>
        <fullName evidence="1">10007_t:CDS:1</fullName>
    </submittedName>
</protein>
<evidence type="ECO:0000313" key="2">
    <source>
        <dbReference type="Proteomes" id="UP001153678"/>
    </source>
</evidence>
<sequence length="73" mass="8373">KVEIFTESEVNYTLLWLIDESSSILTTVNIRSAQKVQVTNNTMLPSFPNPAYKAFVRLIIKHHFSDSVQLANY</sequence>
<evidence type="ECO:0000313" key="1">
    <source>
        <dbReference type="EMBL" id="CAI2193413.1"/>
    </source>
</evidence>
<gene>
    <name evidence="1" type="ORF">FWILDA_LOCUS16063</name>
</gene>
<dbReference type="OrthoDB" id="2338441at2759"/>
<dbReference type="EMBL" id="CAMKVN010009546">
    <property type="protein sequence ID" value="CAI2193413.1"/>
    <property type="molecule type" value="Genomic_DNA"/>
</dbReference>
<proteinExistence type="predicted"/>